<dbReference type="EMBL" id="UOGL01000066">
    <property type="protein sequence ID" value="VAX36592.1"/>
    <property type="molecule type" value="Genomic_DNA"/>
</dbReference>
<gene>
    <name evidence="4" type="ORF">MNBD_PLANCTO02-1878</name>
</gene>
<evidence type="ECO:0000313" key="4">
    <source>
        <dbReference type="EMBL" id="VAX36592.1"/>
    </source>
</evidence>
<keyword evidence="1" id="KW-0378">Hydrolase</keyword>
<dbReference type="InterPro" id="IPR052016">
    <property type="entry name" value="Bact_Sigma-Reg"/>
</dbReference>
<dbReference type="Gene3D" id="3.30.450.40">
    <property type="match status" value="1"/>
</dbReference>
<dbReference type="SMART" id="SM00331">
    <property type="entry name" value="PP2C_SIG"/>
    <property type="match status" value="1"/>
</dbReference>
<name>A0A3B1D7B3_9ZZZZ</name>
<dbReference type="InterPro" id="IPR003018">
    <property type="entry name" value="GAF"/>
</dbReference>
<dbReference type="InterPro" id="IPR001932">
    <property type="entry name" value="PPM-type_phosphatase-like_dom"/>
</dbReference>
<protein>
    <submittedName>
        <fullName evidence="4">Serine phosphatase RsbU, regulator of sigma subunit</fullName>
    </submittedName>
</protein>
<evidence type="ECO:0000259" key="3">
    <source>
        <dbReference type="SMART" id="SM00331"/>
    </source>
</evidence>
<proteinExistence type="predicted"/>
<dbReference type="SUPFAM" id="SSF55781">
    <property type="entry name" value="GAF domain-like"/>
    <property type="match status" value="1"/>
</dbReference>
<accession>A0A3B1D7B3</accession>
<sequence>MSYQSSNHPEKESLIQQRDALSKLLDVTCRLASVQDRDDILQMVTTEVCEALDCERATLFLVDENKKELYTYLSTQLEIKEIRLPFDYGISGWVACNRKIANIPHPHTDARWDSEVDRKTGFETKNILAAPVVSVHDNRLLGVLQLLNKRQNKTFDSFDEQLIEAFAAHAGTALERAYLQQRAMKAQELQAAIQLSQRVQSGFLPRQLPHIPGYDVARWWQPAESVGGDYYDLIPLPDGQTGLVMADVAGHGFAPSLLMASVHAMLRVIATNESDPGRILSLLSKSMASDLSEYGFVTIIIVALNSSEHSFTYANAGHAPALFFHRDEQKMEDLSSGGLPIGFDATHQYQTYDAIKLQPGDTIALATDGLVEQKNSQGEMFSKTRFENILKEVCCQPPSQMIEETQQALSTFSGSNNAQDDITMLLLERCDST</sequence>
<feature type="domain" description="GAF" evidence="2">
    <location>
        <begin position="36"/>
        <end position="184"/>
    </location>
</feature>
<reference evidence="4" key="1">
    <citation type="submission" date="2018-06" db="EMBL/GenBank/DDBJ databases">
        <authorList>
            <person name="Zhirakovskaya E."/>
        </authorList>
    </citation>
    <scope>NUCLEOTIDE SEQUENCE</scope>
</reference>
<dbReference type="SUPFAM" id="SSF81606">
    <property type="entry name" value="PP2C-like"/>
    <property type="match status" value="1"/>
</dbReference>
<dbReference type="Pfam" id="PF07228">
    <property type="entry name" value="SpoIIE"/>
    <property type="match status" value="1"/>
</dbReference>
<dbReference type="PANTHER" id="PTHR43156">
    <property type="entry name" value="STAGE II SPORULATION PROTEIN E-RELATED"/>
    <property type="match status" value="1"/>
</dbReference>
<evidence type="ECO:0000256" key="1">
    <source>
        <dbReference type="ARBA" id="ARBA00022801"/>
    </source>
</evidence>
<dbReference type="Pfam" id="PF01590">
    <property type="entry name" value="GAF"/>
    <property type="match status" value="1"/>
</dbReference>
<dbReference type="AlphaFoldDB" id="A0A3B1D7B3"/>
<dbReference type="Gene3D" id="3.60.40.10">
    <property type="entry name" value="PPM-type phosphatase domain"/>
    <property type="match status" value="1"/>
</dbReference>
<dbReference type="InterPro" id="IPR029016">
    <property type="entry name" value="GAF-like_dom_sf"/>
</dbReference>
<feature type="domain" description="PPM-type phosphatase" evidence="3">
    <location>
        <begin position="211"/>
        <end position="429"/>
    </location>
</feature>
<organism evidence="4">
    <name type="scientific">hydrothermal vent metagenome</name>
    <dbReference type="NCBI Taxonomy" id="652676"/>
    <lineage>
        <taxon>unclassified sequences</taxon>
        <taxon>metagenomes</taxon>
        <taxon>ecological metagenomes</taxon>
    </lineage>
</organism>
<dbReference type="SMART" id="SM00065">
    <property type="entry name" value="GAF"/>
    <property type="match status" value="1"/>
</dbReference>
<dbReference type="PANTHER" id="PTHR43156:SF2">
    <property type="entry name" value="STAGE II SPORULATION PROTEIN E"/>
    <property type="match status" value="1"/>
</dbReference>
<dbReference type="GO" id="GO:0016791">
    <property type="term" value="F:phosphatase activity"/>
    <property type="evidence" value="ECO:0007669"/>
    <property type="project" value="TreeGrafter"/>
</dbReference>
<evidence type="ECO:0000259" key="2">
    <source>
        <dbReference type="SMART" id="SM00065"/>
    </source>
</evidence>
<dbReference type="InterPro" id="IPR036457">
    <property type="entry name" value="PPM-type-like_dom_sf"/>
</dbReference>